<evidence type="ECO:0000256" key="8">
    <source>
        <dbReference type="ARBA" id="ARBA00022692"/>
    </source>
</evidence>
<reference evidence="16 17" key="1">
    <citation type="submission" date="2020-02" db="EMBL/GenBank/DDBJ databases">
        <authorList>
            <person name="Ferguson B K."/>
        </authorList>
    </citation>
    <scope>NUCLEOTIDE SEQUENCE [LARGE SCALE GENOMIC DNA]</scope>
</reference>
<organism evidence="16 17">
    <name type="scientific">Trichogramma brassicae</name>
    <dbReference type="NCBI Taxonomy" id="86971"/>
    <lineage>
        <taxon>Eukaryota</taxon>
        <taxon>Metazoa</taxon>
        <taxon>Ecdysozoa</taxon>
        <taxon>Arthropoda</taxon>
        <taxon>Hexapoda</taxon>
        <taxon>Insecta</taxon>
        <taxon>Pterygota</taxon>
        <taxon>Neoptera</taxon>
        <taxon>Endopterygota</taxon>
        <taxon>Hymenoptera</taxon>
        <taxon>Apocrita</taxon>
        <taxon>Proctotrupomorpha</taxon>
        <taxon>Chalcidoidea</taxon>
        <taxon>Trichogrammatidae</taxon>
        <taxon>Trichogramma</taxon>
    </lineage>
</organism>
<feature type="transmembrane region" description="Helical" evidence="15">
    <location>
        <begin position="68"/>
        <end position="89"/>
    </location>
</feature>
<evidence type="ECO:0000256" key="9">
    <source>
        <dbReference type="ARBA" id="ARBA00022737"/>
    </source>
</evidence>
<dbReference type="Gene3D" id="1.20.1280.290">
    <property type="match status" value="2"/>
</dbReference>
<name>A0A6H5IJ23_9HYME</name>
<keyword evidence="12 15" id="KW-0472">Membrane</keyword>
<dbReference type="InterPro" id="IPR004316">
    <property type="entry name" value="SWEET_rpt"/>
</dbReference>
<evidence type="ECO:0000256" key="7">
    <source>
        <dbReference type="ARBA" id="ARBA00022597"/>
    </source>
</evidence>
<keyword evidence="9" id="KW-0677">Repeat</keyword>
<keyword evidence="6" id="KW-1003">Cell membrane</keyword>
<dbReference type="OrthoDB" id="409725at2759"/>
<gene>
    <name evidence="16" type="ORF">TBRA_LOCUS6699</name>
</gene>
<dbReference type="EMBL" id="CADCXV010000757">
    <property type="protein sequence ID" value="CAB0034801.1"/>
    <property type="molecule type" value="Genomic_DNA"/>
</dbReference>
<evidence type="ECO:0000256" key="3">
    <source>
        <dbReference type="ARBA" id="ARBA00007809"/>
    </source>
</evidence>
<evidence type="ECO:0000313" key="16">
    <source>
        <dbReference type="EMBL" id="CAB0034801.1"/>
    </source>
</evidence>
<dbReference type="AlphaFoldDB" id="A0A6H5IJ23"/>
<dbReference type="Proteomes" id="UP000479190">
    <property type="component" value="Unassembled WGS sequence"/>
</dbReference>
<dbReference type="GO" id="GO:0000139">
    <property type="term" value="C:Golgi membrane"/>
    <property type="evidence" value="ECO:0007669"/>
    <property type="project" value="UniProtKB-SubCell"/>
</dbReference>
<evidence type="ECO:0000256" key="6">
    <source>
        <dbReference type="ARBA" id="ARBA00022475"/>
    </source>
</evidence>
<dbReference type="FunFam" id="1.20.1280.290:FF:000004">
    <property type="entry name" value="Sugar transporter SWEET"/>
    <property type="match status" value="1"/>
</dbReference>
<proteinExistence type="inferred from homology"/>
<comment type="function">
    <text evidence="13">Mediates both low-affinity uptake and efflux of sugar across the membrane.</text>
</comment>
<dbReference type="GO" id="GO:0005886">
    <property type="term" value="C:plasma membrane"/>
    <property type="evidence" value="ECO:0007669"/>
    <property type="project" value="UniProtKB-SubCell"/>
</dbReference>
<sequence>MYLTPLKDILASTASICTILQFLAGILVCKKFAKNKSTGDASGLAFVTGFLSCSLWMLYGFLIQDKSIVIVNCVGASLQFFYTFTFYIYTIKKKLIVEQMSLALAFIGIMLFYWHIQEDISMVTRHVGLISCALTIMFFASPLTMLAHVIKVRSAESLPFPIILATFITSCQWFLYGCIIDDFFIQTPNFLGCILSGFQLALFVAFPKKRSDEELLI</sequence>
<evidence type="ECO:0000313" key="17">
    <source>
        <dbReference type="Proteomes" id="UP000479190"/>
    </source>
</evidence>
<evidence type="ECO:0000256" key="13">
    <source>
        <dbReference type="ARBA" id="ARBA00055578"/>
    </source>
</evidence>
<evidence type="ECO:0000256" key="5">
    <source>
        <dbReference type="ARBA" id="ARBA00022448"/>
    </source>
</evidence>
<dbReference type="PANTHER" id="PTHR10791">
    <property type="entry name" value="RAG1-ACTIVATING PROTEIN 1"/>
    <property type="match status" value="1"/>
</dbReference>
<evidence type="ECO:0000256" key="1">
    <source>
        <dbReference type="ARBA" id="ARBA00004651"/>
    </source>
</evidence>
<dbReference type="FunFam" id="1.20.1280.290:FF:000010">
    <property type="entry name" value="Sugar transporter SWEET"/>
    <property type="match status" value="1"/>
</dbReference>
<feature type="transmembrane region" description="Helical" evidence="15">
    <location>
        <begin position="12"/>
        <end position="29"/>
    </location>
</feature>
<comment type="subcellular location">
    <subcellularLocation>
        <location evidence="1">Cell membrane</location>
        <topology evidence="1">Multi-pass membrane protein</topology>
    </subcellularLocation>
    <subcellularLocation>
        <location evidence="2">Golgi apparatus membrane</location>
        <topology evidence="2">Multi-pass membrane protein</topology>
    </subcellularLocation>
</comment>
<protein>
    <recommendedName>
        <fullName evidence="4">Sugar transporter SWEET1</fullName>
    </recommendedName>
    <alternativeName>
        <fullName evidence="14">Protein saliva</fullName>
    </alternativeName>
</protein>
<evidence type="ECO:0000256" key="4">
    <source>
        <dbReference type="ARBA" id="ARBA00021741"/>
    </source>
</evidence>
<evidence type="ECO:0000256" key="11">
    <source>
        <dbReference type="ARBA" id="ARBA00023034"/>
    </source>
</evidence>
<keyword evidence="10 15" id="KW-1133">Transmembrane helix</keyword>
<keyword evidence="7" id="KW-0762">Sugar transport</keyword>
<keyword evidence="17" id="KW-1185">Reference proteome</keyword>
<feature type="transmembrane region" description="Helical" evidence="15">
    <location>
        <begin position="41"/>
        <end position="62"/>
    </location>
</feature>
<evidence type="ECO:0000256" key="15">
    <source>
        <dbReference type="SAM" id="Phobius"/>
    </source>
</evidence>
<keyword evidence="8 15" id="KW-0812">Transmembrane</keyword>
<dbReference type="PANTHER" id="PTHR10791:SF112">
    <property type="entry name" value="SUGAR TRANSPORTER SWEET1"/>
    <property type="match status" value="1"/>
</dbReference>
<keyword evidence="11" id="KW-0333">Golgi apparatus</keyword>
<feature type="transmembrane region" description="Helical" evidence="15">
    <location>
        <begin position="188"/>
        <end position="206"/>
    </location>
</feature>
<evidence type="ECO:0000256" key="10">
    <source>
        <dbReference type="ARBA" id="ARBA00022989"/>
    </source>
</evidence>
<feature type="transmembrane region" description="Helical" evidence="15">
    <location>
        <begin position="128"/>
        <end position="146"/>
    </location>
</feature>
<evidence type="ECO:0000256" key="14">
    <source>
        <dbReference type="ARBA" id="ARBA00081910"/>
    </source>
</evidence>
<accession>A0A6H5IJ23</accession>
<dbReference type="GO" id="GO:0051119">
    <property type="term" value="F:sugar transmembrane transporter activity"/>
    <property type="evidence" value="ECO:0007669"/>
    <property type="project" value="InterPro"/>
</dbReference>
<feature type="transmembrane region" description="Helical" evidence="15">
    <location>
        <begin position="96"/>
        <end position="116"/>
    </location>
</feature>
<keyword evidence="5" id="KW-0813">Transport</keyword>
<dbReference type="Pfam" id="PF03083">
    <property type="entry name" value="MtN3_slv"/>
    <property type="match status" value="2"/>
</dbReference>
<evidence type="ECO:0000256" key="12">
    <source>
        <dbReference type="ARBA" id="ARBA00023136"/>
    </source>
</evidence>
<comment type="similarity">
    <text evidence="3">Belongs to the SWEET sugar transporter family.</text>
</comment>
<feature type="transmembrane region" description="Helical" evidence="15">
    <location>
        <begin position="158"/>
        <end position="176"/>
    </location>
</feature>
<dbReference type="InterPro" id="IPR047664">
    <property type="entry name" value="SWEET"/>
</dbReference>
<evidence type="ECO:0000256" key="2">
    <source>
        <dbReference type="ARBA" id="ARBA00004653"/>
    </source>
</evidence>